<sequence>MPGVNSDVLWTPSRPRDVSGTMASLGCANFCEVPCVCRVVIATPWCTPKVGAPGARTFFQKGGEPPNLCRQGLEACTIIMLPIRKKMVPGRAAPAPAKGAPLWKASYRRPATAGHPPSPTGAGHSETPNARYIVCGGPGRIISLHTDTG</sequence>
<evidence type="ECO:0000313" key="3">
    <source>
        <dbReference type="Proteomes" id="UP000008783"/>
    </source>
</evidence>
<accession>E3JRP0</accession>
<reference key="1">
    <citation type="submission" date="2007-01" db="EMBL/GenBank/DDBJ databases">
        <title>The Genome Sequence of Puccinia graminis f. sp. tritici Strain CRL 75-36-700-3.</title>
        <authorList>
            <consortium name="The Broad Institute Genome Sequencing Platform"/>
            <person name="Birren B."/>
            <person name="Lander E."/>
            <person name="Galagan J."/>
            <person name="Nusbaum C."/>
            <person name="Devon K."/>
            <person name="Cuomo C."/>
            <person name="Jaffe D."/>
            <person name="Butler J."/>
            <person name="Alvarez P."/>
            <person name="Gnerre S."/>
            <person name="Grabherr M."/>
            <person name="Mauceli E."/>
            <person name="Brockman W."/>
            <person name="Young S."/>
            <person name="LaButti K."/>
            <person name="Sykes S."/>
            <person name="DeCaprio D."/>
            <person name="Crawford M."/>
            <person name="Koehrsen M."/>
            <person name="Engels R."/>
            <person name="Montgomery P."/>
            <person name="Pearson M."/>
            <person name="Howarth C."/>
            <person name="Larson L."/>
            <person name="White J."/>
            <person name="Zeng Q."/>
            <person name="Kodira C."/>
            <person name="Yandava C."/>
            <person name="Alvarado L."/>
            <person name="O'Leary S."/>
            <person name="Szabo L."/>
            <person name="Dean R."/>
            <person name="Schein J."/>
        </authorList>
    </citation>
    <scope>NUCLEOTIDE SEQUENCE</scope>
    <source>
        <strain>CRL 75-36-700-3</strain>
    </source>
</reference>
<dbReference type="InParanoid" id="E3JRP0"/>
<dbReference type="HOGENOM" id="CLU_1750594_0_0_1"/>
<evidence type="ECO:0000256" key="1">
    <source>
        <dbReference type="SAM" id="MobiDB-lite"/>
    </source>
</evidence>
<gene>
    <name evidence="2" type="ORF">PGTG_00157</name>
</gene>
<proteinExistence type="predicted"/>
<feature type="region of interest" description="Disordered" evidence="1">
    <location>
        <begin position="108"/>
        <end position="129"/>
    </location>
</feature>
<reference evidence="3" key="2">
    <citation type="journal article" date="2011" name="Proc. Natl. Acad. Sci. U.S.A.">
        <title>Obligate biotrophy features unraveled by the genomic analysis of rust fungi.</title>
        <authorList>
            <person name="Duplessis S."/>
            <person name="Cuomo C.A."/>
            <person name="Lin Y.-C."/>
            <person name="Aerts A."/>
            <person name="Tisserant E."/>
            <person name="Veneault-Fourrey C."/>
            <person name="Joly D.L."/>
            <person name="Hacquard S."/>
            <person name="Amselem J."/>
            <person name="Cantarel B.L."/>
            <person name="Chiu R."/>
            <person name="Coutinho P.M."/>
            <person name="Feau N."/>
            <person name="Field M."/>
            <person name="Frey P."/>
            <person name="Gelhaye E."/>
            <person name="Goldberg J."/>
            <person name="Grabherr M.G."/>
            <person name="Kodira C.D."/>
            <person name="Kohler A."/>
            <person name="Kuees U."/>
            <person name="Lindquist E.A."/>
            <person name="Lucas S.M."/>
            <person name="Mago R."/>
            <person name="Mauceli E."/>
            <person name="Morin E."/>
            <person name="Murat C."/>
            <person name="Pangilinan J.L."/>
            <person name="Park R."/>
            <person name="Pearson M."/>
            <person name="Quesneville H."/>
            <person name="Rouhier N."/>
            <person name="Sakthikumar S."/>
            <person name="Salamov A.A."/>
            <person name="Schmutz J."/>
            <person name="Selles B."/>
            <person name="Shapiro H."/>
            <person name="Tanguay P."/>
            <person name="Tuskan G.A."/>
            <person name="Henrissat B."/>
            <person name="Van de Peer Y."/>
            <person name="Rouze P."/>
            <person name="Ellis J.G."/>
            <person name="Dodds P.N."/>
            <person name="Schein J.E."/>
            <person name="Zhong S."/>
            <person name="Hamelin R.C."/>
            <person name="Grigoriev I.V."/>
            <person name="Szabo L.J."/>
            <person name="Martin F."/>
        </authorList>
    </citation>
    <scope>NUCLEOTIDE SEQUENCE [LARGE SCALE GENOMIC DNA]</scope>
    <source>
        <strain evidence="3">CRL 75-36-700-3 / race SCCL</strain>
    </source>
</reference>
<dbReference type="Proteomes" id="UP000008783">
    <property type="component" value="Unassembled WGS sequence"/>
</dbReference>
<evidence type="ECO:0000313" key="2">
    <source>
        <dbReference type="EMBL" id="EFP74201.1"/>
    </source>
</evidence>
<name>E3JRP0_PUCGT</name>
<keyword evidence="3" id="KW-1185">Reference proteome</keyword>
<protein>
    <submittedName>
        <fullName evidence="2">Uncharacterized protein</fullName>
    </submittedName>
</protein>
<dbReference type="VEuPathDB" id="FungiDB:PGTG_00157"/>
<dbReference type="AlphaFoldDB" id="E3JRP0"/>
<organism evidence="2 3">
    <name type="scientific">Puccinia graminis f. sp. tritici (strain CRL 75-36-700-3 / race SCCL)</name>
    <name type="common">Black stem rust fungus</name>
    <dbReference type="NCBI Taxonomy" id="418459"/>
    <lineage>
        <taxon>Eukaryota</taxon>
        <taxon>Fungi</taxon>
        <taxon>Dikarya</taxon>
        <taxon>Basidiomycota</taxon>
        <taxon>Pucciniomycotina</taxon>
        <taxon>Pucciniomycetes</taxon>
        <taxon>Pucciniales</taxon>
        <taxon>Pucciniaceae</taxon>
        <taxon>Puccinia</taxon>
    </lineage>
</organism>
<dbReference type="EMBL" id="DS178262">
    <property type="protein sequence ID" value="EFP74201.1"/>
    <property type="molecule type" value="Genomic_DNA"/>
</dbReference>
<dbReference type="GeneID" id="10527393"/>
<dbReference type="RefSeq" id="XP_003307207.1">
    <property type="nucleotide sequence ID" value="XM_003307159.1"/>
</dbReference>
<dbReference type="KEGG" id="pgr:PGTG_00157"/>